<comment type="caution">
    <text evidence="1">The sequence shown here is derived from an EMBL/GenBank/DDBJ whole genome shotgun (WGS) entry which is preliminary data.</text>
</comment>
<reference evidence="1" key="1">
    <citation type="submission" date="2019-08" db="EMBL/GenBank/DDBJ databases">
        <authorList>
            <person name="Kucharzyk K."/>
            <person name="Murdoch R.W."/>
            <person name="Higgins S."/>
            <person name="Loffler F."/>
        </authorList>
    </citation>
    <scope>NUCLEOTIDE SEQUENCE</scope>
</reference>
<dbReference type="EMBL" id="VSSQ01012902">
    <property type="protein sequence ID" value="MPM50293.1"/>
    <property type="molecule type" value="Genomic_DNA"/>
</dbReference>
<name>A0A645AHF0_9ZZZZ</name>
<organism evidence="1">
    <name type="scientific">bioreactor metagenome</name>
    <dbReference type="NCBI Taxonomy" id="1076179"/>
    <lineage>
        <taxon>unclassified sequences</taxon>
        <taxon>metagenomes</taxon>
        <taxon>ecological metagenomes</taxon>
    </lineage>
</organism>
<accession>A0A645AHF0</accession>
<gene>
    <name evidence="1" type="ORF">SDC9_97032</name>
</gene>
<proteinExistence type="predicted"/>
<sequence length="47" mass="5376">MNADYSAVQYQGPTEECIVNGYFHESEFRSAPYFTLRIDGITEPEAK</sequence>
<protein>
    <submittedName>
        <fullName evidence="1">Uncharacterized protein</fullName>
    </submittedName>
</protein>
<dbReference type="AlphaFoldDB" id="A0A645AHF0"/>
<evidence type="ECO:0000313" key="1">
    <source>
        <dbReference type="EMBL" id="MPM50293.1"/>
    </source>
</evidence>